<sequence>MYYSDKGAFVKDILPELGIVQKLEQFRFKAILESKPKPLENELYAIFNFLDGNELAVKGEEEIIRKNLRSSSYFSFAYKVLRDDKNFEKLHSELVAHQECKVVHFGMHGSSIDTFVTTTLASHLQESSVQCIVLNMCESEHIANDLRDKAKTEKVLYWLSGVEDNAAQAFSEAFYYYLCVNKKANYLEFGNAFQFAKERLKLRGYLLIDPTDKDELEDKKIALLNPTLKAAGIPKLLERSMQQKDNQEHEANQTMQVGTMNSSVLQESTQSAASTMIASQHPYNSQQMINAQNSFSKKRKREDGDVEQRDSDDASLKASNESPSVPKPKVDDYHTERCQLKCNYIFTKCTSEESDHTIVSNCQFIKYKAPSDWETKGVKSLEHDIFDLKKTNKCKWLSKLKQCKKCGIYYCNEKKVPSEGSSVVNKSCFDVHVCSKVKKAKPDITIRIEYKECFECNRQYLKKAAKMAGF</sequence>
<dbReference type="EMBL" id="BLLK01000045">
    <property type="protein sequence ID" value="GFH52645.1"/>
    <property type="molecule type" value="Genomic_DNA"/>
</dbReference>
<comment type="caution">
    <text evidence="2">The sequence shown here is derived from an EMBL/GenBank/DDBJ whole genome shotgun (WGS) entry which is preliminary data.</text>
</comment>
<feature type="compositionally biased region" description="Basic and acidic residues" evidence="1">
    <location>
        <begin position="301"/>
        <end position="315"/>
    </location>
</feature>
<gene>
    <name evidence="2" type="ORF">CTEN210_09121</name>
</gene>
<proteinExistence type="predicted"/>
<feature type="region of interest" description="Disordered" evidence="1">
    <location>
        <begin position="294"/>
        <end position="331"/>
    </location>
</feature>
<evidence type="ECO:0000256" key="1">
    <source>
        <dbReference type="SAM" id="MobiDB-lite"/>
    </source>
</evidence>
<protein>
    <recommendedName>
        <fullName evidence="4">CHAT domain-containing protein</fullName>
    </recommendedName>
</protein>
<reference evidence="2 3" key="1">
    <citation type="journal article" date="2021" name="Sci. Rep.">
        <title>The genome of the diatom Chaetoceros tenuissimus carries an ancient integrated fragment of an extant virus.</title>
        <authorList>
            <person name="Hongo Y."/>
            <person name="Kimura K."/>
            <person name="Takaki Y."/>
            <person name="Yoshida Y."/>
            <person name="Baba S."/>
            <person name="Kobayashi G."/>
            <person name="Nagasaki K."/>
            <person name="Hano T."/>
            <person name="Tomaru Y."/>
        </authorList>
    </citation>
    <scope>NUCLEOTIDE SEQUENCE [LARGE SCALE GENOMIC DNA]</scope>
    <source>
        <strain evidence="2 3">NIES-3715</strain>
    </source>
</reference>
<dbReference type="AlphaFoldDB" id="A0AAD3CXB0"/>
<evidence type="ECO:0000313" key="3">
    <source>
        <dbReference type="Proteomes" id="UP001054902"/>
    </source>
</evidence>
<keyword evidence="3" id="KW-1185">Reference proteome</keyword>
<evidence type="ECO:0000313" key="2">
    <source>
        <dbReference type="EMBL" id="GFH52645.1"/>
    </source>
</evidence>
<name>A0AAD3CXB0_9STRA</name>
<accession>A0AAD3CXB0</accession>
<dbReference type="Proteomes" id="UP001054902">
    <property type="component" value="Unassembled WGS sequence"/>
</dbReference>
<evidence type="ECO:0008006" key="4">
    <source>
        <dbReference type="Google" id="ProtNLM"/>
    </source>
</evidence>
<organism evidence="2 3">
    <name type="scientific">Chaetoceros tenuissimus</name>
    <dbReference type="NCBI Taxonomy" id="426638"/>
    <lineage>
        <taxon>Eukaryota</taxon>
        <taxon>Sar</taxon>
        <taxon>Stramenopiles</taxon>
        <taxon>Ochrophyta</taxon>
        <taxon>Bacillariophyta</taxon>
        <taxon>Coscinodiscophyceae</taxon>
        <taxon>Chaetocerotophycidae</taxon>
        <taxon>Chaetocerotales</taxon>
        <taxon>Chaetocerotaceae</taxon>
        <taxon>Chaetoceros</taxon>
    </lineage>
</organism>